<dbReference type="AlphaFoldDB" id="A0A6J4INA8"/>
<proteinExistence type="predicted"/>
<evidence type="ECO:0000313" key="2">
    <source>
        <dbReference type="EMBL" id="CAA9256479.1"/>
    </source>
</evidence>
<feature type="region of interest" description="Disordered" evidence="1">
    <location>
        <begin position="1"/>
        <end position="55"/>
    </location>
</feature>
<organism evidence="2">
    <name type="scientific">uncultured Blastococcus sp</name>
    <dbReference type="NCBI Taxonomy" id="217144"/>
    <lineage>
        <taxon>Bacteria</taxon>
        <taxon>Bacillati</taxon>
        <taxon>Actinomycetota</taxon>
        <taxon>Actinomycetes</taxon>
        <taxon>Geodermatophilales</taxon>
        <taxon>Geodermatophilaceae</taxon>
        <taxon>Blastococcus</taxon>
        <taxon>environmental samples</taxon>
    </lineage>
</organism>
<feature type="compositionally biased region" description="Low complexity" evidence="1">
    <location>
        <begin position="17"/>
        <end position="30"/>
    </location>
</feature>
<accession>A0A6J4INA8</accession>
<sequence>MGKHTAADDSTVHPLVAAALSRRAGAPAGAHGEHSGSSTGWPEPERESEGAVGWPDDTVAIPVVDAQHGVGDQALAPVVRTAPLTSRRGWRRLFGASPAA</sequence>
<gene>
    <name evidence="2" type="ORF">AVDCRST_MAG52-2351</name>
</gene>
<evidence type="ECO:0000256" key="1">
    <source>
        <dbReference type="SAM" id="MobiDB-lite"/>
    </source>
</evidence>
<feature type="compositionally biased region" description="Basic and acidic residues" evidence="1">
    <location>
        <begin position="1"/>
        <end position="11"/>
    </location>
</feature>
<protein>
    <submittedName>
        <fullName evidence="2">Uncharacterized protein</fullName>
    </submittedName>
</protein>
<dbReference type="EMBL" id="CADCTN010000170">
    <property type="protein sequence ID" value="CAA9256479.1"/>
    <property type="molecule type" value="Genomic_DNA"/>
</dbReference>
<name>A0A6J4INA8_9ACTN</name>
<reference evidence="2" key="1">
    <citation type="submission" date="2020-02" db="EMBL/GenBank/DDBJ databases">
        <authorList>
            <person name="Meier V. D."/>
        </authorList>
    </citation>
    <scope>NUCLEOTIDE SEQUENCE</scope>
    <source>
        <strain evidence="2">AVDCRST_MAG52</strain>
    </source>
</reference>